<evidence type="ECO:0000256" key="3">
    <source>
        <dbReference type="SAM" id="MobiDB-lite"/>
    </source>
</evidence>
<dbReference type="InterPro" id="IPR008978">
    <property type="entry name" value="HSP20-like_chaperone"/>
</dbReference>
<protein>
    <recommendedName>
        <fullName evidence="4">SHSP domain-containing protein</fullName>
    </recommendedName>
</protein>
<accession>A0A1Q3AHV7</accession>
<comment type="caution">
    <text evidence="5">The sequence shown here is derived from an EMBL/GenBank/DDBJ whole genome shotgun (WGS) entry which is preliminary data.</text>
</comment>
<dbReference type="CDD" id="cd06464">
    <property type="entry name" value="ACD_sHsps-like"/>
    <property type="match status" value="1"/>
</dbReference>
<evidence type="ECO:0000313" key="6">
    <source>
        <dbReference type="Proteomes" id="UP000187013"/>
    </source>
</evidence>
<dbReference type="AlphaFoldDB" id="A0A1Q3AHV7"/>
<feature type="region of interest" description="Disordered" evidence="3">
    <location>
        <begin position="188"/>
        <end position="259"/>
    </location>
</feature>
<gene>
    <name evidence="5" type="ORF">ZYGR_0AS06300</name>
</gene>
<name>A0A1Q3AHV7_ZYGRO</name>
<organism evidence="5 6">
    <name type="scientific">Zygosaccharomyces rouxii</name>
    <dbReference type="NCBI Taxonomy" id="4956"/>
    <lineage>
        <taxon>Eukaryota</taxon>
        <taxon>Fungi</taxon>
        <taxon>Dikarya</taxon>
        <taxon>Ascomycota</taxon>
        <taxon>Saccharomycotina</taxon>
        <taxon>Saccharomycetes</taxon>
        <taxon>Saccharomycetales</taxon>
        <taxon>Saccharomycetaceae</taxon>
        <taxon>Zygosaccharomyces</taxon>
    </lineage>
</organism>
<proteinExistence type="inferred from homology"/>
<dbReference type="Proteomes" id="UP000187013">
    <property type="component" value="Unassembled WGS sequence"/>
</dbReference>
<feature type="compositionally biased region" description="Low complexity" evidence="3">
    <location>
        <begin position="97"/>
        <end position="108"/>
    </location>
</feature>
<feature type="region of interest" description="Disordered" evidence="3">
    <location>
        <begin position="19"/>
        <end position="50"/>
    </location>
</feature>
<reference evidence="5 6" key="1">
    <citation type="submission" date="2016-08" db="EMBL/GenBank/DDBJ databases">
        <title>Draft genome sequence of allopolyploid Zygosaccharomyces rouxii.</title>
        <authorList>
            <person name="Watanabe J."/>
            <person name="Uehara K."/>
            <person name="Mogi Y."/>
            <person name="Tsukioka Y."/>
        </authorList>
    </citation>
    <scope>NUCLEOTIDE SEQUENCE [LARGE SCALE GENOMIC DNA]</scope>
    <source>
        <strain evidence="5 6">NBRC 110957</strain>
    </source>
</reference>
<comment type="similarity">
    <text evidence="1 2">Belongs to the small heat shock protein (HSP20) family.</text>
</comment>
<dbReference type="Pfam" id="PF00011">
    <property type="entry name" value="HSP20"/>
    <property type="match status" value="1"/>
</dbReference>
<dbReference type="InterPro" id="IPR002068">
    <property type="entry name" value="A-crystallin/Hsp20_dom"/>
</dbReference>
<feature type="compositionally biased region" description="Low complexity" evidence="3">
    <location>
        <begin position="188"/>
        <end position="201"/>
    </location>
</feature>
<dbReference type="OrthoDB" id="5511210at2759"/>
<dbReference type="PROSITE" id="PS01031">
    <property type="entry name" value="SHSP"/>
    <property type="match status" value="1"/>
</dbReference>
<sequence>MSFYQPSLSLYDVLNALSNQAPANRDPREQLFRSRGYAPQPSDYGSFGGGVPSGLPSGLIYRLPGDTCYYRPDYYYTGEDDDEEEEEELEEAERAQRFQQQQQQQQQRGYEHFPSYYHSRAPKGGVQETLEESDPLTELVGALLGNGAVAPSYERIPPQVPSRRNTVNEDNLFKQALLDKLGQQAQQEDATAAATAAAAAAENEDRQEQQASVSEKGSEPEEQAPSKPKEKLPFPLNRKPSLLGAQANSSAPGGPLQVSKPEARLDLPFSPEVNVYDCPDQYVVAIALPGATSKGFKVDYHPSTHELILKGDIEDKLGIGEEYLKVTELKYGAFQRTIKFPVTPRIRDEEIKASYKNGILQVKVPKILESNEKPAPKKRIIIEDVPDEELEYEEHHGLPLQS</sequence>
<dbReference type="EMBL" id="BDGX01000045">
    <property type="protein sequence ID" value="GAV55306.1"/>
    <property type="molecule type" value="Genomic_DNA"/>
</dbReference>
<feature type="compositionally biased region" description="Acidic residues" evidence="3">
    <location>
        <begin position="78"/>
        <end position="91"/>
    </location>
</feature>
<evidence type="ECO:0000256" key="2">
    <source>
        <dbReference type="RuleBase" id="RU003616"/>
    </source>
</evidence>
<evidence type="ECO:0000256" key="1">
    <source>
        <dbReference type="PROSITE-ProRule" id="PRU00285"/>
    </source>
</evidence>
<feature type="domain" description="SHSP" evidence="4">
    <location>
        <begin position="264"/>
        <end position="383"/>
    </location>
</feature>
<evidence type="ECO:0000313" key="5">
    <source>
        <dbReference type="EMBL" id="GAV55306.1"/>
    </source>
</evidence>
<dbReference type="SUPFAM" id="SSF49764">
    <property type="entry name" value="HSP20-like chaperones"/>
    <property type="match status" value="1"/>
</dbReference>
<dbReference type="Gene3D" id="2.60.40.790">
    <property type="match status" value="1"/>
</dbReference>
<feature type="region of interest" description="Disordered" evidence="3">
    <location>
        <begin position="73"/>
        <end position="110"/>
    </location>
</feature>
<evidence type="ECO:0000259" key="4">
    <source>
        <dbReference type="PROSITE" id="PS01031"/>
    </source>
</evidence>